<feature type="region of interest" description="Disordered" evidence="1">
    <location>
        <begin position="43"/>
        <end position="69"/>
    </location>
</feature>
<organism evidence="2 3">
    <name type="scientific">Naegleria fowleri</name>
    <name type="common">Brain eating amoeba</name>
    <dbReference type="NCBI Taxonomy" id="5763"/>
    <lineage>
        <taxon>Eukaryota</taxon>
        <taxon>Discoba</taxon>
        <taxon>Heterolobosea</taxon>
        <taxon>Tetramitia</taxon>
        <taxon>Eutetramitia</taxon>
        <taxon>Vahlkampfiidae</taxon>
        <taxon>Naegleria</taxon>
    </lineage>
</organism>
<dbReference type="RefSeq" id="XP_044563805.1">
    <property type="nucleotide sequence ID" value="XM_044705327.1"/>
</dbReference>
<evidence type="ECO:0000256" key="1">
    <source>
        <dbReference type="SAM" id="MobiDB-lite"/>
    </source>
</evidence>
<dbReference type="VEuPathDB" id="AmoebaDB:FDP41_002162"/>
<dbReference type="AlphaFoldDB" id="A0A6A5BWS0"/>
<dbReference type="VEuPathDB" id="AmoebaDB:NF0093430"/>
<comment type="caution">
    <text evidence="2">The sequence shown here is derived from an EMBL/GenBank/DDBJ whole genome shotgun (WGS) entry which is preliminary data.</text>
</comment>
<proteinExistence type="predicted"/>
<evidence type="ECO:0000313" key="3">
    <source>
        <dbReference type="Proteomes" id="UP000444721"/>
    </source>
</evidence>
<gene>
    <name evidence="2" type="ORF">FDP41_002162</name>
</gene>
<keyword evidence="3" id="KW-1185">Reference proteome</keyword>
<name>A0A6A5BWS0_NAEFO</name>
<accession>A0A6A5BWS0</accession>
<feature type="compositionally biased region" description="Basic and acidic residues" evidence="1">
    <location>
        <begin position="54"/>
        <end position="69"/>
    </location>
</feature>
<evidence type="ECO:0000313" key="2">
    <source>
        <dbReference type="EMBL" id="KAF0979092.1"/>
    </source>
</evidence>
<protein>
    <submittedName>
        <fullName evidence="2">Uncharacterized protein</fullName>
    </submittedName>
</protein>
<dbReference type="GeneID" id="68109380"/>
<dbReference type="EMBL" id="VFQX01000028">
    <property type="protein sequence ID" value="KAF0979092.1"/>
    <property type="molecule type" value="Genomic_DNA"/>
</dbReference>
<dbReference type="Proteomes" id="UP000444721">
    <property type="component" value="Unassembled WGS sequence"/>
</dbReference>
<sequence length="118" mass="13767">MRFLSLFNKSSSLLLHHHCGHNRVLLNVASRNMVGSSFHSNLCVRNNDVNNNNSKDKPATTPEKKEEEKKKINFSFDMVEGEDNLKRDDWYMNEKEAAKNFEEEENFRTNRSFISPTS</sequence>
<reference evidence="2 3" key="1">
    <citation type="journal article" date="2019" name="Sci. Rep.">
        <title>Nanopore sequencing improves the draft genome of the human pathogenic amoeba Naegleria fowleri.</title>
        <authorList>
            <person name="Liechti N."/>
            <person name="Schurch N."/>
            <person name="Bruggmann R."/>
            <person name="Wittwer M."/>
        </authorList>
    </citation>
    <scope>NUCLEOTIDE SEQUENCE [LARGE SCALE GENOMIC DNA]</scope>
    <source>
        <strain evidence="2 3">ATCC 30894</strain>
    </source>
</reference>